<dbReference type="EMBL" id="ADMS01000051">
    <property type="protein sequence ID" value="EFF76560.1"/>
    <property type="molecule type" value="Genomic_DNA"/>
</dbReference>
<proteinExistence type="predicted"/>
<organism evidence="1 2">
    <name type="scientific">Achromobacter piechaudii ATCC 43553</name>
    <dbReference type="NCBI Taxonomy" id="742159"/>
    <lineage>
        <taxon>Bacteria</taxon>
        <taxon>Pseudomonadati</taxon>
        <taxon>Pseudomonadota</taxon>
        <taxon>Betaproteobacteria</taxon>
        <taxon>Burkholderiales</taxon>
        <taxon>Alcaligenaceae</taxon>
        <taxon>Achromobacter</taxon>
    </lineage>
</organism>
<sequence>MIPSARIKKPGRFELCQAFLFKPGVFKNSLETVLKTALNTVLETALMNGFVR</sequence>
<dbReference type="HOGENOM" id="CLU_3075633_0_0_4"/>
<name>D4X9U9_9BURK</name>
<evidence type="ECO:0000313" key="1">
    <source>
        <dbReference type="EMBL" id="EFF76560.1"/>
    </source>
</evidence>
<protein>
    <submittedName>
        <fullName evidence="1">Uncharacterized protein</fullName>
    </submittedName>
</protein>
<accession>D4X9U9</accession>
<gene>
    <name evidence="1" type="ORF">HMPREF0004_2246</name>
</gene>
<reference evidence="2" key="1">
    <citation type="submission" date="2010-03" db="EMBL/GenBank/DDBJ databases">
        <title>Complete sequence of Mobiluncus curtisii ATCC 43063.</title>
        <authorList>
            <person name="Muzny D."/>
            <person name="Qin X."/>
            <person name="Deng J."/>
            <person name="Jiang H."/>
            <person name="Liu Y."/>
            <person name="Qu J."/>
            <person name="Song X.-Z."/>
            <person name="Zhang L."/>
            <person name="Thornton R."/>
            <person name="Coyle M."/>
            <person name="Francisco L."/>
            <person name="Jackson L."/>
            <person name="Javaid M."/>
            <person name="Korchina V."/>
            <person name="Kovar C."/>
            <person name="Mata R."/>
            <person name="Mathew T."/>
            <person name="Ngo R."/>
            <person name="Nguyen L."/>
            <person name="Nguyen N."/>
            <person name="Okwuonu G."/>
            <person name="Ongeri F."/>
            <person name="Pham C."/>
            <person name="Simmons D."/>
            <person name="Wilczek-Boney K."/>
            <person name="Hale W."/>
            <person name="Jakkamsetti A."/>
            <person name="Pham P."/>
            <person name="Ruth R."/>
            <person name="San Lucas F."/>
            <person name="Warren J."/>
            <person name="Zhang J."/>
            <person name="Zhao Z."/>
            <person name="Zhou C."/>
            <person name="Zhu D."/>
            <person name="Lee S."/>
            <person name="Bess C."/>
            <person name="Blankenburg K."/>
            <person name="Forbes L."/>
            <person name="Fu Q."/>
            <person name="Gubbala S."/>
            <person name="Hirani K."/>
            <person name="Jayaseelan J.C."/>
            <person name="Lara F."/>
            <person name="Munidasa M."/>
            <person name="Palculict T."/>
            <person name="Patil S."/>
            <person name="Pu L.-L."/>
            <person name="Saada N."/>
            <person name="Tang L."/>
            <person name="Weissenberger G."/>
            <person name="Zhu Y."/>
            <person name="Hemphill L."/>
            <person name="Shang Y."/>
            <person name="Youmans B."/>
            <person name="Ayvaz T."/>
            <person name="Ross M."/>
            <person name="Santibanez J."/>
            <person name="Aqrawi P."/>
            <person name="Gross S."/>
            <person name="Joshi V."/>
            <person name="Fowler G."/>
            <person name="Nazareth L."/>
            <person name="Reid J."/>
            <person name="Worley K."/>
            <person name="Petrosino J."/>
            <person name="Highlander S."/>
            <person name="Gibbs R."/>
            <person name="Gibbs R."/>
        </authorList>
    </citation>
    <scope>NUCLEOTIDE SEQUENCE [LARGE SCALE GENOMIC DNA]</scope>
    <source>
        <strain evidence="2">ATCC 43553</strain>
    </source>
</reference>
<evidence type="ECO:0000313" key="2">
    <source>
        <dbReference type="Proteomes" id="UP000004510"/>
    </source>
</evidence>
<comment type="caution">
    <text evidence="1">The sequence shown here is derived from an EMBL/GenBank/DDBJ whole genome shotgun (WGS) entry which is preliminary data.</text>
</comment>
<dbReference type="AlphaFoldDB" id="D4X9U9"/>
<dbReference type="Proteomes" id="UP000004510">
    <property type="component" value="Unassembled WGS sequence"/>
</dbReference>